<feature type="signal peptide" evidence="1">
    <location>
        <begin position="1"/>
        <end position="28"/>
    </location>
</feature>
<dbReference type="InterPro" id="IPR001460">
    <property type="entry name" value="PCN-bd_Tpept"/>
</dbReference>
<sequence length="282" mass="30640">MSLSMRRFLLPAAGLLLALPVLVNPATAALASNIPTCTVIADAVTDAILLRDGPSCDKPVSPFSTFKITLAVIGFDSGLLKDAHTPALPYDPALNVSLEPWRHTTDPTRWMKYSVVWYSQDLTRKLGLERFRGYIEALAYGNRDVSGDPGKDNGLSRAWLSSSLKISPMEQIDFLSRLGRGELPVSAEAQALAVAVQPVFTVADGWVVRGKTGTGHQRRADGSLDETRQNGWFVGWAEKDGRTVTFARLLEDDGPRQGPASFVARDSLLADLPILLAPEKLK</sequence>
<comment type="caution">
    <text evidence="3">The sequence shown here is derived from an EMBL/GenBank/DDBJ whole genome shotgun (WGS) entry which is preliminary data.</text>
</comment>
<dbReference type="STRING" id="1207063.P24_18042"/>
<gene>
    <name evidence="3" type="ORF">P24_18042</name>
</gene>
<reference evidence="3 4" key="1">
    <citation type="journal article" date="2012" name="J. Bacteriol.">
        <title>Genome Sequence of Oceanibaculum indicum Type Strain P24.</title>
        <authorList>
            <person name="Lai Q."/>
            <person name="Shao Z."/>
        </authorList>
    </citation>
    <scope>NUCLEOTIDE SEQUENCE [LARGE SCALE GENOMIC DNA]</scope>
    <source>
        <strain evidence="3 4">P24</strain>
    </source>
</reference>
<protein>
    <submittedName>
        <fullName evidence="3">Beta-lactamase</fullName>
    </submittedName>
</protein>
<dbReference type="SUPFAM" id="SSF56601">
    <property type="entry name" value="beta-lactamase/transpeptidase-like"/>
    <property type="match status" value="1"/>
</dbReference>
<evidence type="ECO:0000313" key="4">
    <source>
        <dbReference type="Proteomes" id="UP000006746"/>
    </source>
</evidence>
<name>K2JBS2_9PROT</name>
<feature type="domain" description="Penicillin-binding protein transpeptidase" evidence="2">
    <location>
        <begin position="37"/>
        <end position="254"/>
    </location>
</feature>
<dbReference type="AlphaFoldDB" id="K2JBS2"/>
<dbReference type="eggNOG" id="COG2602">
    <property type="taxonomic scope" value="Bacteria"/>
</dbReference>
<dbReference type="Proteomes" id="UP000006746">
    <property type="component" value="Unassembled WGS sequence"/>
</dbReference>
<keyword evidence="4" id="KW-1185">Reference proteome</keyword>
<evidence type="ECO:0000259" key="2">
    <source>
        <dbReference type="Pfam" id="PF00905"/>
    </source>
</evidence>
<dbReference type="NCBIfam" id="NF000270">
    <property type="entry name" value="bla_class_D_alt"/>
    <property type="match status" value="1"/>
</dbReference>
<dbReference type="GO" id="GO:0008658">
    <property type="term" value="F:penicillin binding"/>
    <property type="evidence" value="ECO:0007669"/>
    <property type="project" value="InterPro"/>
</dbReference>
<accession>K2JBS2</accession>
<evidence type="ECO:0000313" key="3">
    <source>
        <dbReference type="EMBL" id="EKE68079.1"/>
    </source>
</evidence>
<keyword evidence="1" id="KW-0732">Signal</keyword>
<dbReference type="EMBL" id="AMRL01000040">
    <property type="protein sequence ID" value="EKE68079.1"/>
    <property type="molecule type" value="Genomic_DNA"/>
</dbReference>
<dbReference type="InterPro" id="IPR012338">
    <property type="entry name" value="Beta-lactam/transpept-like"/>
</dbReference>
<dbReference type="Pfam" id="PF00905">
    <property type="entry name" value="Transpeptidase"/>
    <property type="match status" value="1"/>
</dbReference>
<feature type="chain" id="PRO_5003859087" evidence="1">
    <location>
        <begin position="29"/>
        <end position="282"/>
    </location>
</feature>
<dbReference type="PATRIC" id="fig|1207063.3.peg.3622"/>
<evidence type="ECO:0000256" key="1">
    <source>
        <dbReference type="SAM" id="SignalP"/>
    </source>
</evidence>
<dbReference type="Gene3D" id="3.40.710.10">
    <property type="entry name" value="DD-peptidase/beta-lactamase superfamily"/>
    <property type="match status" value="1"/>
</dbReference>
<organism evidence="3 4">
    <name type="scientific">Oceanibaculum indicum P24</name>
    <dbReference type="NCBI Taxonomy" id="1207063"/>
    <lineage>
        <taxon>Bacteria</taxon>
        <taxon>Pseudomonadati</taxon>
        <taxon>Pseudomonadota</taxon>
        <taxon>Alphaproteobacteria</taxon>
        <taxon>Rhodospirillales</taxon>
        <taxon>Oceanibaculaceae</taxon>
        <taxon>Oceanibaculum</taxon>
    </lineage>
</organism>
<proteinExistence type="predicted"/>